<evidence type="ECO:0000256" key="4">
    <source>
        <dbReference type="ARBA" id="ARBA00022989"/>
    </source>
</evidence>
<organism evidence="7">
    <name type="scientific">Capitella teleta</name>
    <name type="common">Polychaete worm</name>
    <dbReference type="NCBI Taxonomy" id="283909"/>
    <lineage>
        <taxon>Eukaryota</taxon>
        <taxon>Metazoa</taxon>
        <taxon>Spiralia</taxon>
        <taxon>Lophotrochozoa</taxon>
        <taxon>Annelida</taxon>
        <taxon>Polychaeta</taxon>
        <taxon>Sedentaria</taxon>
        <taxon>Scolecida</taxon>
        <taxon>Capitellidae</taxon>
        <taxon>Capitella</taxon>
    </lineage>
</organism>
<feature type="transmembrane region" description="Helical" evidence="6">
    <location>
        <begin position="84"/>
        <end position="102"/>
    </location>
</feature>
<evidence type="ECO:0000256" key="1">
    <source>
        <dbReference type="ARBA" id="ARBA00004141"/>
    </source>
</evidence>
<dbReference type="Proteomes" id="UP000014760">
    <property type="component" value="Unassembled WGS sequence"/>
</dbReference>
<dbReference type="AlphaFoldDB" id="R7TI23"/>
<keyword evidence="9" id="KW-1185">Reference proteome</keyword>
<evidence type="ECO:0000256" key="3">
    <source>
        <dbReference type="ARBA" id="ARBA00022692"/>
    </source>
</evidence>
<evidence type="ECO:0000313" key="9">
    <source>
        <dbReference type="Proteomes" id="UP000014760"/>
    </source>
</evidence>
<feature type="transmembrane region" description="Helical" evidence="6">
    <location>
        <begin position="311"/>
        <end position="331"/>
    </location>
</feature>
<evidence type="ECO:0000256" key="6">
    <source>
        <dbReference type="SAM" id="Phobius"/>
    </source>
</evidence>
<reference evidence="9" key="1">
    <citation type="submission" date="2012-12" db="EMBL/GenBank/DDBJ databases">
        <authorList>
            <person name="Hellsten U."/>
            <person name="Grimwood J."/>
            <person name="Chapman J.A."/>
            <person name="Shapiro H."/>
            <person name="Aerts A."/>
            <person name="Otillar R.P."/>
            <person name="Terry A.Y."/>
            <person name="Boore J.L."/>
            <person name="Simakov O."/>
            <person name="Marletaz F."/>
            <person name="Cho S.-J."/>
            <person name="Edsinger-Gonzales E."/>
            <person name="Havlak P."/>
            <person name="Kuo D.-H."/>
            <person name="Larsson T."/>
            <person name="Lv J."/>
            <person name="Arendt D."/>
            <person name="Savage R."/>
            <person name="Osoegawa K."/>
            <person name="de Jong P."/>
            <person name="Lindberg D.R."/>
            <person name="Seaver E.C."/>
            <person name="Weisblat D.A."/>
            <person name="Putnam N.H."/>
            <person name="Grigoriev I.V."/>
            <person name="Rokhsar D.S."/>
        </authorList>
    </citation>
    <scope>NUCLEOTIDE SEQUENCE</scope>
    <source>
        <strain evidence="9">I ESC-2004</strain>
    </source>
</reference>
<feature type="non-terminal residue" evidence="7">
    <location>
        <position position="423"/>
    </location>
</feature>
<dbReference type="EnsemblMetazoa" id="CapteT107736">
    <property type="protein sequence ID" value="CapteP107736"/>
    <property type="gene ID" value="CapteG107736"/>
</dbReference>
<dbReference type="HOGENOM" id="CLU_017959_5_1_1"/>
<feature type="transmembrane region" description="Helical" evidence="6">
    <location>
        <begin position="155"/>
        <end position="179"/>
    </location>
</feature>
<feature type="transmembrane region" description="Helical" evidence="6">
    <location>
        <begin position="207"/>
        <end position="225"/>
    </location>
</feature>
<keyword evidence="5 6" id="KW-0472">Membrane</keyword>
<dbReference type="FunCoup" id="R7TI23">
    <property type="interactions" value="114"/>
</dbReference>
<comment type="subcellular location">
    <subcellularLocation>
        <location evidence="1">Membrane</location>
        <topology evidence="1">Multi-pass membrane protein</topology>
    </subcellularLocation>
</comment>
<accession>R7TI23</accession>
<feature type="transmembrane region" description="Helical" evidence="6">
    <location>
        <begin position="246"/>
        <end position="267"/>
    </location>
</feature>
<dbReference type="GO" id="GO:0016020">
    <property type="term" value="C:membrane"/>
    <property type="evidence" value="ECO:0007669"/>
    <property type="project" value="UniProtKB-SubCell"/>
</dbReference>
<dbReference type="GO" id="GO:0022857">
    <property type="term" value="F:transmembrane transporter activity"/>
    <property type="evidence" value="ECO:0007669"/>
    <property type="project" value="InterPro"/>
</dbReference>
<sequence length="423" mass="45584">MTSDVNLRHRNLDVKVIEVGEELSTEESKGLDLQYGIDDVPPVYLSILLSFQHFLTLFGANFSVPMIVAPAMCVGNDTVVKSEILGTVLFVSGLITMLQCTVGSRLPIIQGATFAFLAPTFAILQLDKFRCPDTYTGSAAHTEVWQIRMREIQGAIIAASVFQVAIGLSGASGVLLRYIGPLSIAPTISLIGLSLFKEAAASASQNWWIALLTIALVILFSQYLRSVKIPCISIENKGCGSTSYPLFQLFPVILAILITWAVCHILTVTDAIPDDDQYWGYAARTDIKTDVLAKADWFRFPYPGQWGMPTFNVASIFGMLAGVLAGMIESIGDYYAAARMSGAPPPPLHATNRGVFIEGIGCFLAGWWGSGSGTTSYSENIGAIGITKVGSRRVIQVAAVVVMLLGVIRKFGALFVTIPDPIM</sequence>
<feature type="transmembrane region" description="Helical" evidence="6">
    <location>
        <begin position="51"/>
        <end position="72"/>
    </location>
</feature>
<gene>
    <name evidence="7" type="ORF">CAPTEDRAFT_107736</name>
</gene>
<evidence type="ECO:0000313" key="7">
    <source>
        <dbReference type="EMBL" id="ELT93132.1"/>
    </source>
</evidence>
<comment type="similarity">
    <text evidence="2">Belongs to the nucleobase:cation symporter-2 (NCS2) (TC 2.A.40) family.</text>
</comment>
<dbReference type="Pfam" id="PF00860">
    <property type="entry name" value="Xan_ur_permease"/>
    <property type="match status" value="1"/>
</dbReference>
<dbReference type="STRING" id="283909.R7TI23"/>
<dbReference type="EMBL" id="AMQN01012956">
    <property type="status" value="NOT_ANNOTATED_CDS"/>
    <property type="molecule type" value="Genomic_DNA"/>
</dbReference>
<dbReference type="OMA" id="WEKFSLY"/>
<reference evidence="8" key="3">
    <citation type="submission" date="2015-06" db="UniProtKB">
        <authorList>
            <consortium name="EnsemblMetazoa"/>
        </authorList>
    </citation>
    <scope>IDENTIFICATION</scope>
</reference>
<proteinExistence type="inferred from homology"/>
<feature type="transmembrane region" description="Helical" evidence="6">
    <location>
        <begin position="397"/>
        <end position="418"/>
    </location>
</feature>
<keyword evidence="3 6" id="KW-0812">Transmembrane</keyword>
<dbReference type="EMBL" id="KB309861">
    <property type="protein sequence ID" value="ELT93132.1"/>
    <property type="molecule type" value="Genomic_DNA"/>
</dbReference>
<dbReference type="InterPro" id="IPR006043">
    <property type="entry name" value="NCS2"/>
</dbReference>
<dbReference type="PANTHER" id="PTHR11119">
    <property type="entry name" value="XANTHINE-URACIL / VITAMIN C PERMEASE FAMILY MEMBER"/>
    <property type="match status" value="1"/>
</dbReference>
<keyword evidence="4 6" id="KW-1133">Transmembrane helix</keyword>
<protein>
    <recommendedName>
        <fullName evidence="10">Solute carrier family 23 member 2</fullName>
    </recommendedName>
</protein>
<evidence type="ECO:0000256" key="5">
    <source>
        <dbReference type="ARBA" id="ARBA00023136"/>
    </source>
</evidence>
<evidence type="ECO:0000256" key="2">
    <source>
        <dbReference type="ARBA" id="ARBA00008821"/>
    </source>
</evidence>
<name>R7TI23_CAPTE</name>
<evidence type="ECO:0008006" key="10">
    <source>
        <dbReference type="Google" id="ProtNLM"/>
    </source>
</evidence>
<evidence type="ECO:0000313" key="8">
    <source>
        <dbReference type="EnsemblMetazoa" id="CapteP107736"/>
    </source>
</evidence>
<dbReference type="OrthoDB" id="1641903at2759"/>
<reference evidence="7 9" key="2">
    <citation type="journal article" date="2013" name="Nature">
        <title>Insights into bilaterian evolution from three spiralian genomes.</title>
        <authorList>
            <person name="Simakov O."/>
            <person name="Marletaz F."/>
            <person name="Cho S.J."/>
            <person name="Edsinger-Gonzales E."/>
            <person name="Havlak P."/>
            <person name="Hellsten U."/>
            <person name="Kuo D.H."/>
            <person name="Larsson T."/>
            <person name="Lv J."/>
            <person name="Arendt D."/>
            <person name="Savage R."/>
            <person name="Osoegawa K."/>
            <person name="de Jong P."/>
            <person name="Grimwood J."/>
            <person name="Chapman J.A."/>
            <person name="Shapiro H."/>
            <person name="Aerts A."/>
            <person name="Otillar R.P."/>
            <person name="Terry A.Y."/>
            <person name="Boore J.L."/>
            <person name="Grigoriev I.V."/>
            <person name="Lindberg D.R."/>
            <person name="Seaver E.C."/>
            <person name="Weisblat D.A."/>
            <person name="Putnam N.H."/>
            <person name="Rokhsar D.S."/>
        </authorList>
    </citation>
    <scope>NUCLEOTIDE SEQUENCE</scope>
    <source>
        <strain evidence="7 9">I ESC-2004</strain>
    </source>
</reference>